<dbReference type="AlphaFoldDB" id="A0AAD7JDY6"/>
<accession>A0AAD7JDY6</accession>
<feature type="chain" id="PRO_5042018155" evidence="1">
    <location>
        <begin position="23"/>
        <end position="305"/>
    </location>
</feature>
<protein>
    <submittedName>
        <fullName evidence="2">Uncharacterized protein</fullName>
    </submittedName>
</protein>
<reference evidence="2" key="1">
    <citation type="submission" date="2023-03" db="EMBL/GenBank/DDBJ databases">
        <title>Massive genome expansion in bonnet fungi (Mycena s.s.) driven by repeated elements and novel gene families across ecological guilds.</title>
        <authorList>
            <consortium name="Lawrence Berkeley National Laboratory"/>
            <person name="Harder C.B."/>
            <person name="Miyauchi S."/>
            <person name="Viragh M."/>
            <person name="Kuo A."/>
            <person name="Thoen E."/>
            <person name="Andreopoulos B."/>
            <person name="Lu D."/>
            <person name="Skrede I."/>
            <person name="Drula E."/>
            <person name="Henrissat B."/>
            <person name="Morin E."/>
            <person name="Kohler A."/>
            <person name="Barry K."/>
            <person name="LaButti K."/>
            <person name="Morin E."/>
            <person name="Salamov A."/>
            <person name="Lipzen A."/>
            <person name="Mereny Z."/>
            <person name="Hegedus B."/>
            <person name="Baldrian P."/>
            <person name="Stursova M."/>
            <person name="Weitz H."/>
            <person name="Taylor A."/>
            <person name="Grigoriev I.V."/>
            <person name="Nagy L.G."/>
            <person name="Martin F."/>
            <person name="Kauserud H."/>
        </authorList>
    </citation>
    <scope>NUCLEOTIDE SEQUENCE</scope>
    <source>
        <strain evidence="2">CBHHK188m</strain>
    </source>
</reference>
<comment type="caution">
    <text evidence="2">The sequence shown here is derived from an EMBL/GenBank/DDBJ whole genome shotgun (WGS) entry which is preliminary data.</text>
</comment>
<keyword evidence="1" id="KW-0732">Signal</keyword>
<evidence type="ECO:0000313" key="2">
    <source>
        <dbReference type="EMBL" id="KAJ7762855.1"/>
    </source>
</evidence>
<keyword evidence="3" id="KW-1185">Reference proteome</keyword>
<dbReference type="SUPFAM" id="SSF56973">
    <property type="entry name" value="Aerolisin/ETX pore-forming domain"/>
    <property type="match status" value="1"/>
</dbReference>
<evidence type="ECO:0000313" key="3">
    <source>
        <dbReference type="Proteomes" id="UP001215280"/>
    </source>
</evidence>
<name>A0AAD7JDY6_9AGAR</name>
<dbReference type="Gene3D" id="2.170.15.10">
    <property type="entry name" value="Proaerolysin, chain A, domain 3"/>
    <property type="match status" value="1"/>
</dbReference>
<feature type="signal peptide" evidence="1">
    <location>
        <begin position="1"/>
        <end position="22"/>
    </location>
</feature>
<organism evidence="2 3">
    <name type="scientific">Mycena maculata</name>
    <dbReference type="NCBI Taxonomy" id="230809"/>
    <lineage>
        <taxon>Eukaryota</taxon>
        <taxon>Fungi</taxon>
        <taxon>Dikarya</taxon>
        <taxon>Basidiomycota</taxon>
        <taxon>Agaricomycotina</taxon>
        <taxon>Agaricomycetes</taxon>
        <taxon>Agaricomycetidae</taxon>
        <taxon>Agaricales</taxon>
        <taxon>Marasmiineae</taxon>
        <taxon>Mycenaceae</taxon>
        <taxon>Mycena</taxon>
    </lineage>
</organism>
<proteinExistence type="predicted"/>
<gene>
    <name evidence="2" type="ORF">DFH07DRAFT_956757</name>
</gene>
<evidence type="ECO:0000256" key="1">
    <source>
        <dbReference type="SAM" id="SignalP"/>
    </source>
</evidence>
<dbReference type="Proteomes" id="UP001215280">
    <property type="component" value="Unassembled WGS sequence"/>
</dbReference>
<sequence>MVNFTPACVAAVVAALAAQTVAQTILKDATLLAFDPDTAWTIAYNSNLTELGRYYTPAINNPSPDAGRCSSLTTTELKTLPAWPIIEAKAKELWGSGSYNLVTNPSEYPGQPATVCVTDSLVRLTLSGNPTCTTSTSSTSGTIVGTSGTVTLTYNSGYAATNSYSVTKTSTLSLGLTVSASFGIPGIGEGGVETTVESSFSNSVGSSFSTTTDFNIGHSITLNAAPGSTCRLTYTVETCHSSSKGSVPFIASGWVWFNYNKQTGGHYKWAIRMEGYTSEAQRSSYTDFTGGINSRSTGTYDGKCT</sequence>
<dbReference type="EMBL" id="JARJLG010000042">
    <property type="protein sequence ID" value="KAJ7762855.1"/>
    <property type="molecule type" value="Genomic_DNA"/>
</dbReference>